<feature type="region of interest" description="Disordered" evidence="1">
    <location>
        <begin position="101"/>
        <end position="124"/>
    </location>
</feature>
<dbReference type="EMBL" id="BRXY01000056">
    <property type="protein sequence ID" value="GMH59055.1"/>
    <property type="molecule type" value="Genomic_DNA"/>
</dbReference>
<gene>
    <name evidence="2" type="ORF">TrST_g10273</name>
</gene>
<feature type="compositionally biased region" description="Low complexity" evidence="1">
    <location>
        <begin position="172"/>
        <end position="186"/>
    </location>
</feature>
<feature type="compositionally biased region" description="Basic and acidic residues" evidence="1">
    <location>
        <begin position="256"/>
        <end position="302"/>
    </location>
</feature>
<dbReference type="Proteomes" id="UP001165085">
    <property type="component" value="Unassembled WGS sequence"/>
</dbReference>
<accession>A0A9W6ZXX2</accession>
<feature type="compositionally biased region" description="Low complexity" evidence="1">
    <location>
        <begin position="322"/>
        <end position="339"/>
    </location>
</feature>
<sequence length="516" mass="58263">MLPLSLSFTLPNHYIAVSFKTVDPNGVDANTDDQMFIQISTRSGEKNWCQVYLREEVEAVTLECGNSKTYEVVSKMFLDSYNKSNIEVNVRTLKELKSLQDVDADEGKHEKPPEDAEEEDDDDDVIFLMLTYTTSYDSVHYPFGVQKVDSEYSPETEIVRLRSVVQDLESRLSSSFPPSSPPRSNSTHNLSSPTRSSHNSLTSAHALIKRQYTELKSSSSKRITRLERQLRALTYTEGSSDKRENGRLKLKVRELQEEASRERRGREKAEERAKDALRKLTTERRASRGRERDTVGRSDSRTPKGRVRSVRGTSAGASPRLAPRSAPRSSVVSRYASPVNQRPSTAPRPRSQSPRVPPSRSRSSASRVASGSTQSRVEKSRTRSSPRPPSPRFDPTAYVKNKKSKEKENLKTKKAWGGYDSDSSGSLIIPRVTRSTKTSKKQPNRNTSSSHLHSPHMKRSPSTSKSKPSKFSPKVRVRKMVRDKLSKDDDIFNDIEDIDKRLIALQGFLKDAKESR</sequence>
<feature type="region of interest" description="Disordered" evidence="1">
    <location>
        <begin position="256"/>
        <end position="479"/>
    </location>
</feature>
<feature type="compositionally biased region" description="Acidic residues" evidence="1">
    <location>
        <begin position="115"/>
        <end position="124"/>
    </location>
</feature>
<proteinExistence type="predicted"/>
<evidence type="ECO:0000256" key="1">
    <source>
        <dbReference type="SAM" id="MobiDB-lite"/>
    </source>
</evidence>
<dbReference type="AlphaFoldDB" id="A0A9W6ZXX2"/>
<evidence type="ECO:0000313" key="3">
    <source>
        <dbReference type="Proteomes" id="UP001165085"/>
    </source>
</evidence>
<feature type="compositionally biased region" description="Low complexity" evidence="1">
    <location>
        <begin position="347"/>
        <end position="375"/>
    </location>
</feature>
<feature type="region of interest" description="Disordered" evidence="1">
    <location>
        <begin position="172"/>
        <end position="201"/>
    </location>
</feature>
<protein>
    <submittedName>
        <fullName evidence="2">Uncharacterized protein</fullName>
    </submittedName>
</protein>
<dbReference type="OrthoDB" id="10570443at2759"/>
<feature type="compositionally biased region" description="Low complexity" evidence="1">
    <location>
        <begin position="460"/>
        <end position="472"/>
    </location>
</feature>
<keyword evidence="3" id="KW-1185">Reference proteome</keyword>
<feature type="compositionally biased region" description="Basic and acidic residues" evidence="1">
    <location>
        <begin position="101"/>
        <end position="114"/>
    </location>
</feature>
<comment type="caution">
    <text evidence="2">The sequence shown here is derived from an EMBL/GenBank/DDBJ whole genome shotgun (WGS) entry which is preliminary data.</text>
</comment>
<feature type="compositionally biased region" description="Polar residues" evidence="1">
    <location>
        <begin position="187"/>
        <end position="201"/>
    </location>
</feature>
<name>A0A9W6ZXX2_9STRA</name>
<reference evidence="3" key="1">
    <citation type="journal article" date="2023" name="Commun. Biol.">
        <title>Genome analysis of Parmales, the sister group of diatoms, reveals the evolutionary specialization of diatoms from phago-mixotrophs to photoautotrophs.</title>
        <authorList>
            <person name="Ban H."/>
            <person name="Sato S."/>
            <person name="Yoshikawa S."/>
            <person name="Yamada K."/>
            <person name="Nakamura Y."/>
            <person name="Ichinomiya M."/>
            <person name="Sato N."/>
            <person name="Blanc-Mathieu R."/>
            <person name="Endo H."/>
            <person name="Kuwata A."/>
            <person name="Ogata H."/>
        </authorList>
    </citation>
    <scope>NUCLEOTIDE SEQUENCE [LARGE SCALE GENOMIC DNA]</scope>
    <source>
        <strain evidence="3">NIES 3701</strain>
    </source>
</reference>
<organism evidence="2 3">
    <name type="scientific">Triparma strigata</name>
    <dbReference type="NCBI Taxonomy" id="1606541"/>
    <lineage>
        <taxon>Eukaryota</taxon>
        <taxon>Sar</taxon>
        <taxon>Stramenopiles</taxon>
        <taxon>Ochrophyta</taxon>
        <taxon>Bolidophyceae</taxon>
        <taxon>Parmales</taxon>
        <taxon>Triparmaceae</taxon>
        <taxon>Triparma</taxon>
    </lineage>
</organism>
<evidence type="ECO:0000313" key="2">
    <source>
        <dbReference type="EMBL" id="GMH59055.1"/>
    </source>
</evidence>